<proteinExistence type="inferred from homology"/>
<keyword evidence="3 6" id="KW-0378">Hydrolase</keyword>
<dbReference type="SUPFAM" id="SSF52821">
    <property type="entry name" value="Rhodanese/Cell cycle control phosphatase"/>
    <property type="match status" value="1"/>
</dbReference>
<evidence type="ECO:0000256" key="6">
    <source>
        <dbReference type="RuleBase" id="RU368028"/>
    </source>
</evidence>
<dbReference type="Proteomes" id="UP001479436">
    <property type="component" value="Unassembled WGS sequence"/>
</dbReference>
<dbReference type="CDD" id="cd01530">
    <property type="entry name" value="Cdc25"/>
    <property type="match status" value="1"/>
</dbReference>
<organism evidence="8 9">
    <name type="scientific">Basidiobolus ranarum</name>
    <dbReference type="NCBI Taxonomy" id="34480"/>
    <lineage>
        <taxon>Eukaryota</taxon>
        <taxon>Fungi</taxon>
        <taxon>Fungi incertae sedis</taxon>
        <taxon>Zoopagomycota</taxon>
        <taxon>Entomophthoromycotina</taxon>
        <taxon>Basidiobolomycetes</taxon>
        <taxon>Basidiobolales</taxon>
        <taxon>Basidiobolaceae</taxon>
        <taxon>Basidiobolus</taxon>
    </lineage>
</organism>
<name>A0ABR2W2D5_9FUNG</name>
<dbReference type="GO" id="GO:0004725">
    <property type="term" value="F:protein tyrosine phosphatase activity"/>
    <property type="evidence" value="ECO:0007669"/>
    <property type="project" value="UniProtKB-EC"/>
</dbReference>
<evidence type="ECO:0000256" key="3">
    <source>
        <dbReference type="ARBA" id="ARBA00022801"/>
    </source>
</evidence>
<evidence type="ECO:0000256" key="1">
    <source>
        <dbReference type="ARBA" id="ARBA00011065"/>
    </source>
</evidence>
<sequence length="164" mass="19186">LWDVLGGKYNGSYDRLIVVDCRFPYEYEGGHIQNALNLNTKESLENFFQNSQAELNSRTIIVFHCEYSSHRAPRMAHHLRSLDRELNAVNYPHLTYPELYVLDGGYRNFFAQSISRPHCVPQNYVEMDDEDFKSECKAEMAKFTKSFNQKLKNKSISWSRSTNC</sequence>
<evidence type="ECO:0000256" key="5">
    <source>
        <dbReference type="ARBA" id="ARBA00023306"/>
    </source>
</evidence>
<keyword evidence="9" id="KW-1185">Reference proteome</keyword>
<dbReference type="SMART" id="SM00450">
    <property type="entry name" value="RHOD"/>
    <property type="match status" value="1"/>
</dbReference>
<comment type="catalytic activity">
    <reaction evidence="6">
        <text>O-phospho-L-tyrosyl-[protein] + H2O = L-tyrosyl-[protein] + phosphate</text>
        <dbReference type="Rhea" id="RHEA:10684"/>
        <dbReference type="Rhea" id="RHEA-COMP:10136"/>
        <dbReference type="Rhea" id="RHEA-COMP:20101"/>
        <dbReference type="ChEBI" id="CHEBI:15377"/>
        <dbReference type="ChEBI" id="CHEBI:43474"/>
        <dbReference type="ChEBI" id="CHEBI:46858"/>
        <dbReference type="ChEBI" id="CHEBI:61978"/>
        <dbReference type="EC" id="3.1.3.48"/>
    </reaction>
</comment>
<dbReference type="PANTHER" id="PTHR10828:SF17">
    <property type="entry name" value="PROTEIN-TYROSINE-PHOSPHATASE"/>
    <property type="match status" value="1"/>
</dbReference>
<dbReference type="PRINTS" id="PR00716">
    <property type="entry name" value="MPIPHPHTASE"/>
</dbReference>
<gene>
    <name evidence="8" type="primary">MIH1_5</name>
    <name evidence="8" type="ORF">K7432_006007</name>
</gene>
<dbReference type="InterPro" id="IPR000751">
    <property type="entry name" value="MPI_Phosphatase"/>
</dbReference>
<protein>
    <recommendedName>
        <fullName evidence="6">M-phase inducer phosphatase</fullName>
        <ecNumber evidence="6">3.1.3.48</ecNumber>
    </recommendedName>
</protein>
<keyword evidence="6" id="KW-0498">Mitosis</keyword>
<feature type="non-terminal residue" evidence="8">
    <location>
        <position position="1"/>
    </location>
</feature>
<keyword evidence="2 6" id="KW-0132">Cell division</keyword>
<dbReference type="InterPro" id="IPR036873">
    <property type="entry name" value="Rhodanese-like_dom_sf"/>
</dbReference>
<dbReference type="EMBL" id="JASJQH010007127">
    <property type="protein sequence ID" value="KAK9717726.1"/>
    <property type="molecule type" value="Genomic_DNA"/>
</dbReference>
<evidence type="ECO:0000259" key="7">
    <source>
        <dbReference type="PROSITE" id="PS50206"/>
    </source>
</evidence>
<evidence type="ECO:0000313" key="8">
    <source>
        <dbReference type="EMBL" id="KAK9717726.1"/>
    </source>
</evidence>
<dbReference type="PROSITE" id="PS50206">
    <property type="entry name" value="RHODANESE_3"/>
    <property type="match status" value="1"/>
</dbReference>
<evidence type="ECO:0000313" key="9">
    <source>
        <dbReference type="Proteomes" id="UP001479436"/>
    </source>
</evidence>
<feature type="domain" description="Rhodanese" evidence="7">
    <location>
        <begin position="12"/>
        <end position="114"/>
    </location>
</feature>
<keyword evidence="5 6" id="KW-0131">Cell cycle</keyword>
<dbReference type="Pfam" id="PF00581">
    <property type="entry name" value="Rhodanese"/>
    <property type="match status" value="1"/>
</dbReference>
<keyword evidence="4 6" id="KW-0904">Protein phosphatase</keyword>
<comment type="caution">
    <text evidence="8">The sequence shown here is derived from an EMBL/GenBank/DDBJ whole genome shotgun (WGS) entry which is preliminary data.</text>
</comment>
<dbReference type="Gene3D" id="3.40.250.10">
    <property type="entry name" value="Rhodanese-like domain"/>
    <property type="match status" value="1"/>
</dbReference>
<dbReference type="PANTHER" id="PTHR10828">
    <property type="entry name" value="M-PHASE INDUCER PHOSPHATASE DUAL SPECIFICITY PHOSPHATASE CDC25"/>
    <property type="match status" value="1"/>
</dbReference>
<accession>A0ABR2W2D5</accession>
<reference evidence="8 9" key="1">
    <citation type="submission" date="2023-04" db="EMBL/GenBank/DDBJ databases">
        <title>Genome of Basidiobolus ranarum AG-B5.</title>
        <authorList>
            <person name="Stajich J.E."/>
            <person name="Carter-House D."/>
            <person name="Gryganskyi A."/>
        </authorList>
    </citation>
    <scope>NUCLEOTIDE SEQUENCE [LARGE SCALE GENOMIC DNA]</scope>
    <source>
        <strain evidence="8 9">AG-B5</strain>
    </source>
</reference>
<dbReference type="EC" id="3.1.3.48" evidence="6"/>
<evidence type="ECO:0000256" key="2">
    <source>
        <dbReference type="ARBA" id="ARBA00022618"/>
    </source>
</evidence>
<comment type="similarity">
    <text evidence="1 6">Belongs to the MPI phosphatase family.</text>
</comment>
<dbReference type="InterPro" id="IPR001763">
    <property type="entry name" value="Rhodanese-like_dom"/>
</dbReference>
<comment type="function">
    <text evidence="6">Tyrosine protein phosphatase which functions as a dosage-dependent inducer of mitotic progression.</text>
</comment>
<evidence type="ECO:0000256" key="4">
    <source>
        <dbReference type="ARBA" id="ARBA00022912"/>
    </source>
</evidence>